<proteinExistence type="predicted"/>
<dbReference type="Proteomes" id="UP000476338">
    <property type="component" value="Unassembled WGS sequence"/>
</dbReference>
<reference evidence="2 3" key="1">
    <citation type="submission" date="2019-09" db="EMBL/GenBank/DDBJ databases">
        <authorList>
            <person name="Silva M."/>
            <person name="Pereira G."/>
            <person name="Lopes-Da-Costa L."/>
            <person name="Silva E."/>
        </authorList>
    </citation>
    <scope>NUCLEOTIDE SEQUENCE [LARGE SCALE GENOMIC DNA]</scope>
    <source>
        <strain evidence="2 3">FMV-PI01</strain>
    </source>
</reference>
<evidence type="ECO:0000313" key="3">
    <source>
        <dbReference type="Proteomes" id="UP000476338"/>
    </source>
</evidence>
<organism evidence="2 3">
    <name type="scientific">Campylobacter portucalensis</name>
    <dbReference type="NCBI Taxonomy" id="2608384"/>
    <lineage>
        <taxon>Bacteria</taxon>
        <taxon>Pseudomonadati</taxon>
        <taxon>Campylobacterota</taxon>
        <taxon>Epsilonproteobacteria</taxon>
        <taxon>Campylobacterales</taxon>
        <taxon>Campylobacteraceae</taxon>
        <taxon>Campylobacter</taxon>
    </lineage>
</organism>
<gene>
    <name evidence="2" type="ORF">F1B92_08535</name>
</gene>
<keyword evidence="1" id="KW-0472">Membrane</keyword>
<dbReference type="RefSeq" id="WP_154571443.1">
    <property type="nucleotide sequence ID" value="NZ_VWSJ01000071.1"/>
</dbReference>
<feature type="transmembrane region" description="Helical" evidence="1">
    <location>
        <begin position="107"/>
        <end position="136"/>
    </location>
</feature>
<reference evidence="2 3" key="2">
    <citation type="submission" date="2020-03" db="EMBL/GenBank/DDBJ databases">
        <title>Campylobacter portucalensis sp. nov., a new species of Campylobacter isolated from the reproductive tract of bulls.</title>
        <authorList>
            <person name="Silva M.F."/>
            <person name="Pereira G."/>
            <person name="Carneiro C."/>
            <person name="Hemphill A."/>
            <person name="Mateus L."/>
            <person name="Lopes-Da-Costa L."/>
            <person name="Silva E."/>
        </authorList>
    </citation>
    <scope>NUCLEOTIDE SEQUENCE [LARGE SCALE GENOMIC DNA]</scope>
    <source>
        <strain evidence="2 3">FMV-PI01</strain>
    </source>
</reference>
<dbReference type="AlphaFoldDB" id="A0A6L5WN47"/>
<protein>
    <submittedName>
        <fullName evidence="2">Uncharacterized protein</fullName>
    </submittedName>
</protein>
<accession>A0A6L5WN47</accession>
<feature type="transmembrane region" description="Helical" evidence="1">
    <location>
        <begin position="51"/>
        <end position="72"/>
    </location>
</feature>
<keyword evidence="1" id="KW-1133">Transmembrane helix</keyword>
<name>A0A6L5WN47_9BACT</name>
<evidence type="ECO:0000313" key="2">
    <source>
        <dbReference type="EMBL" id="MSN97203.1"/>
    </source>
</evidence>
<dbReference type="EMBL" id="VWSJ01000071">
    <property type="protein sequence ID" value="MSN97203.1"/>
    <property type="molecule type" value="Genomic_DNA"/>
</dbReference>
<sequence length="140" mass="16334">MKQIFKIMLFLSLILSFGFGDKIKDNNTTLQEQNLTKQVDKNFKMNFINKILYVSFIFTFSSMSVILLDLNFDFRRDSVSKQLKFELAKQSYRNLSNSKLQTPFGKLVSWILFVFNSAIYILMYLGIIGLILGILVKITY</sequence>
<comment type="caution">
    <text evidence="2">The sequence shown here is derived from an EMBL/GenBank/DDBJ whole genome shotgun (WGS) entry which is preliminary data.</text>
</comment>
<keyword evidence="3" id="KW-1185">Reference proteome</keyword>
<keyword evidence="1" id="KW-0812">Transmembrane</keyword>
<evidence type="ECO:0000256" key="1">
    <source>
        <dbReference type="SAM" id="Phobius"/>
    </source>
</evidence>